<dbReference type="Proteomes" id="UP001596002">
    <property type="component" value="Unassembled WGS sequence"/>
</dbReference>
<proteinExistence type="predicted"/>
<evidence type="ECO:0000313" key="1">
    <source>
        <dbReference type="EMBL" id="MFC4768279.1"/>
    </source>
</evidence>
<dbReference type="InterPro" id="IPR017850">
    <property type="entry name" value="Alkaline_phosphatase_core_sf"/>
</dbReference>
<sequence length="53" mass="5817">MISYRIHSNVEETLDFDAAVKAAIDFAMKDGNTTVIISADHETGGLSLSRQYL</sequence>
<reference evidence="2" key="1">
    <citation type="journal article" date="2019" name="Int. J. Syst. Evol. Microbiol.">
        <title>The Global Catalogue of Microorganisms (GCM) 10K type strain sequencing project: providing services to taxonomists for standard genome sequencing and annotation.</title>
        <authorList>
            <consortium name="The Broad Institute Genomics Platform"/>
            <consortium name="The Broad Institute Genome Sequencing Center for Infectious Disease"/>
            <person name="Wu L."/>
            <person name="Ma J."/>
        </authorList>
    </citation>
    <scope>NUCLEOTIDE SEQUENCE [LARGE SCALE GENOMIC DNA]</scope>
    <source>
        <strain evidence="2">WYCCWR 12678</strain>
    </source>
</reference>
<keyword evidence="1" id="KW-0378">Hydrolase</keyword>
<organism evidence="1 2">
    <name type="scientific">Effusibacillus consociatus</name>
    <dbReference type="NCBI Taxonomy" id="1117041"/>
    <lineage>
        <taxon>Bacteria</taxon>
        <taxon>Bacillati</taxon>
        <taxon>Bacillota</taxon>
        <taxon>Bacilli</taxon>
        <taxon>Bacillales</taxon>
        <taxon>Alicyclobacillaceae</taxon>
        <taxon>Effusibacillus</taxon>
    </lineage>
</organism>
<accession>A0ABV9Q3A2</accession>
<evidence type="ECO:0000313" key="2">
    <source>
        <dbReference type="Proteomes" id="UP001596002"/>
    </source>
</evidence>
<dbReference type="SUPFAM" id="SSF53649">
    <property type="entry name" value="Alkaline phosphatase-like"/>
    <property type="match status" value="1"/>
</dbReference>
<dbReference type="EC" id="3.1.3.1" evidence="1"/>
<dbReference type="Gene3D" id="3.40.720.10">
    <property type="entry name" value="Alkaline Phosphatase, subunit A"/>
    <property type="match status" value="1"/>
</dbReference>
<protein>
    <submittedName>
        <fullName evidence="1">Alkaline phosphatase</fullName>
        <ecNumber evidence="1">3.1.3.1</ecNumber>
    </submittedName>
</protein>
<dbReference type="GO" id="GO:0004035">
    <property type="term" value="F:alkaline phosphatase activity"/>
    <property type="evidence" value="ECO:0007669"/>
    <property type="project" value="UniProtKB-EC"/>
</dbReference>
<dbReference type="InterPro" id="IPR001952">
    <property type="entry name" value="Alkaline_phosphatase"/>
</dbReference>
<comment type="caution">
    <text evidence="1">The sequence shown here is derived from an EMBL/GenBank/DDBJ whole genome shotgun (WGS) entry which is preliminary data.</text>
</comment>
<dbReference type="EMBL" id="JBHSHC010000098">
    <property type="protein sequence ID" value="MFC4768279.1"/>
    <property type="molecule type" value="Genomic_DNA"/>
</dbReference>
<gene>
    <name evidence="1" type="ORF">ACFO8Q_13075</name>
</gene>
<dbReference type="Pfam" id="PF00245">
    <property type="entry name" value="Alk_phosphatase"/>
    <property type="match status" value="1"/>
</dbReference>
<name>A0ABV9Q3A2_9BACL</name>
<keyword evidence="2" id="KW-1185">Reference proteome</keyword>